<dbReference type="GeneID" id="113854855"/>
<evidence type="ECO:0000313" key="3">
    <source>
        <dbReference type="Proteomes" id="UP000694853"/>
    </source>
</evidence>
<dbReference type="RefSeq" id="XP_027341932.1">
    <property type="nucleotide sequence ID" value="XM_027486131.1"/>
</dbReference>
<sequence length="476" mass="52989">MLSCLPRLRCISFLYSFPKLTNNIKQIHAQLIINGLKSPTFLAKLIEHYCRSPYQHIANKAHLVFQYVDKPDLFLFNTLIRCVHPNYSILIFQNEFSRGVLFFDDYTYNFVLGACARSPSASTLWVGRQLHALIVKHGFESNILLPTTTIHFYANNKDIISARSVFDEMPKRSSVTWNAMITGYCSLKEGNKKCALNALSLFNYMLIDVSGVKPTDTTIVSVLSAASQLGVLETGACIHGFAEKIVCAPEDDVFIGTGLVDMYSKCGCLDSALSVFWRMNEKNILTWTAMTTGLAIHGRGKEALEILYKMGTYGVKPSEATFTSLLSACCHGGLVEEGLQLFHEMKRKFGVMPQIQHYGCIVDLLGRAGKLKEAYDFILGMPINPDTVIWRSFLGSCKIHGDVVRGEKVGKLLIQLEEQSCTVLAPKSEDYVALSNVYALAERWDDVETVRNKMKAKRIVNKAGSSSVQTVSVAVL</sequence>
<dbReference type="PANTHER" id="PTHR47926:SF537">
    <property type="entry name" value="PENTACOTRIPEPTIDE-REPEAT REGION OF PRORP DOMAIN-CONTAINING PROTEIN"/>
    <property type="match status" value="1"/>
</dbReference>
<accession>A0A8B8KDR8</accession>
<dbReference type="Gene3D" id="1.25.40.10">
    <property type="entry name" value="Tetratricopeptide repeat domain"/>
    <property type="match status" value="2"/>
</dbReference>
<dbReference type="NCBIfam" id="TIGR00756">
    <property type="entry name" value="PPR"/>
    <property type="match status" value="1"/>
</dbReference>
<reference evidence="4" key="2">
    <citation type="submission" date="2025-08" db="UniProtKB">
        <authorList>
            <consortium name="RefSeq"/>
        </authorList>
    </citation>
    <scope>IDENTIFICATION</scope>
    <source>
        <tissue evidence="4">Young leaves</tissue>
    </source>
</reference>
<proteinExistence type="predicted"/>
<evidence type="ECO:0000256" key="2">
    <source>
        <dbReference type="PROSITE-ProRule" id="PRU00708"/>
    </source>
</evidence>
<dbReference type="InterPro" id="IPR046960">
    <property type="entry name" value="PPR_At4g14850-like_plant"/>
</dbReference>
<feature type="repeat" description="PPR" evidence="2">
    <location>
        <begin position="283"/>
        <end position="317"/>
    </location>
</feature>
<name>A0A8B8KDR8_ABRPR</name>
<dbReference type="Pfam" id="PF13041">
    <property type="entry name" value="PPR_2"/>
    <property type="match status" value="1"/>
</dbReference>
<dbReference type="AlphaFoldDB" id="A0A8B8KDR8"/>
<dbReference type="GO" id="GO:0009451">
    <property type="term" value="P:RNA modification"/>
    <property type="evidence" value="ECO:0007669"/>
    <property type="project" value="InterPro"/>
</dbReference>
<dbReference type="FunFam" id="1.25.40.10:FF:001207">
    <property type="entry name" value="Pentatricopeptide repeat-containing protein At3g18970"/>
    <property type="match status" value="1"/>
</dbReference>
<feature type="repeat" description="PPR" evidence="2">
    <location>
        <begin position="318"/>
        <end position="348"/>
    </location>
</feature>
<organism evidence="3 4">
    <name type="scientific">Abrus precatorius</name>
    <name type="common">Indian licorice</name>
    <name type="synonym">Glycine abrus</name>
    <dbReference type="NCBI Taxonomy" id="3816"/>
    <lineage>
        <taxon>Eukaryota</taxon>
        <taxon>Viridiplantae</taxon>
        <taxon>Streptophyta</taxon>
        <taxon>Embryophyta</taxon>
        <taxon>Tracheophyta</taxon>
        <taxon>Spermatophyta</taxon>
        <taxon>Magnoliopsida</taxon>
        <taxon>eudicotyledons</taxon>
        <taxon>Gunneridae</taxon>
        <taxon>Pentapetalae</taxon>
        <taxon>rosids</taxon>
        <taxon>fabids</taxon>
        <taxon>Fabales</taxon>
        <taxon>Fabaceae</taxon>
        <taxon>Papilionoideae</taxon>
        <taxon>50 kb inversion clade</taxon>
        <taxon>NPAAA clade</taxon>
        <taxon>indigoferoid/millettioid clade</taxon>
        <taxon>Abreae</taxon>
        <taxon>Abrus</taxon>
    </lineage>
</organism>
<dbReference type="OrthoDB" id="992115at2759"/>
<dbReference type="Pfam" id="PF20431">
    <property type="entry name" value="E_motif"/>
    <property type="match status" value="1"/>
</dbReference>
<dbReference type="PANTHER" id="PTHR47926">
    <property type="entry name" value="PENTATRICOPEPTIDE REPEAT-CONTAINING PROTEIN"/>
    <property type="match status" value="1"/>
</dbReference>
<gene>
    <name evidence="4" type="primary">LOC113854855</name>
</gene>
<dbReference type="InterPro" id="IPR011990">
    <property type="entry name" value="TPR-like_helical_dom_sf"/>
</dbReference>
<protein>
    <submittedName>
        <fullName evidence="4">Pentatricopeptide repeat-containing protein At3g18970</fullName>
    </submittedName>
</protein>
<evidence type="ECO:0000256" key="1">
    <source>
        <dbReference type="ARBA" id="ARBA00022737"/>
    </source>
</evidence>
<dbReference type="Pfam" id="PF01535">
    <property type="entry name" value="PPR"/>
    <property type="match status" value="2"/>
</dbReference>
<dbReference type="KEGG" id="aprc:113854855"/>
<keyword evidence="1" id="KW-0677">Repeat</keyword>
<dbReference type="PROSITE" id="PS51375">
    <property type="entry name" value="PPR"/>
    <property type="match status" value="2"/>
</dbReference>
<dbReference type="InterPro" id="IPR002885">
    <property type="entry name" value="PPR_rpt"/>
</dbReference>
<dbReference type="Proteomes" id="UP000694853">
    <property type="component" value="Unplaced"/>
</dbReference>
<dbReference type="GO" id="GO:0003723">
    <property type="term" value="F:RNA binding"/>
    <property type="evidence" value="ECO:0007669"/>
    <property type="project" value="InterPro"/>
</dbReference>
<keyword evidence="3" id="KW-1185">Reference proteome</keyword>
<dbReference type="FunFam" id="1.25.40.10:FF:001265">
    <property type="entry name" value="Pentatricopeptide repeat-containing protein isoform B"/>
    <property type="match status" value="1"/>
</dbReference>
<reference evidence="3" key="1">
    <citation type="journal article" date="2019" name="Toxins">
        <title>Detection of Abrin-Like and Prepropulchellin-Like Toxin Genes and Transcripts Using Whole Genome Sequencing and Full-Length Transcript Sequencing of Abrus precatorius.</title>
        <authorList>
            <person name="Hovde B.T."/>
            <person name="Daligault H.E."/>
            <person name="Hanschen E.R."/>
            <person name="Kunde Y.A."/>
            <person name="Johnson M.B."/>
            <person name="Starkenburg S.R."/>
            <person name="Johnson S.L."/>
        </authorList>
    </citation>
    <scope>NUCLEOTIDE SEQUENCE [LARGE SCALE GENOMIC DNA]</scope>
</reference>
<evidence type="ECO:0000313" key="4">
    <source>
        <dbReference type="RefSeq" id="XP_027341932.1"/>
    </source>
</evidence>
<dbReference type="InterPro" id="IPR046848">
    <property type="entry name" value="E_motif"/>
</dbReference>